<evidence type="ECO:0000256" key="11">
    <source>
        <dbReference type="ARBA" id="ARBA00047899"/>
    </source>
</evidence>
<keyword evidence="4" id="KW-0158">Chromosome</keyword>
<keyword evidence="15" id="KW-1185">Reference proteome</keyword>
<feature type="compositionally biased region" description="Basic residues" evidence="13">
    <location>
        <begin position="273"/>
        <end position="287"/>
    </location>
</feature>
<sequence length="1582" mass="179648">MSNLPIRTYQRKNAAKQTSILYKNPTIISRTNTQLKSSKNYNIKVKEKLKNVDDTLDYDPFDTTFDRLAKDARLPPVPPISGGTHDSWYDSSDNSLPVHNSSTISVAQDLIRTKNKASVKVVKKGKRIKDSMMVMVNKVTRNKYPKPVRKTRQKNGLAMLSVNETDICLEKDFKVKRKYNHKKKNNNIIKVEESKKDVKHVFSQNSNHSSNNSSVIDHKLIIESVSGNNPSKVAKIDLQSSNTSEITKATNMEEVPSKRKKAAWKMKIVLSPNKKKIFQERKRKSKSKGNSSNLHSSNDVHIKKQRKLKSIDNNVPAVQDNQNQTSINHLVNRPEVNSSFSVSNISMNSLNDASDQIDNTDVNSSSNNINNISMDSSKRESMDLLKLSNSINLLAHSTPYSNSKKSSNNKPMDPLETLTNVKASAHCTLYSTSKESLNNKLINPLKQFTDIKSIAPSTLYAPNKNSNNKPMDSLEPSTSIKAVSRSTSYPNSSNSVEVTKPMIIVKPCCVKLERYEKNKTKQNYLKEYDKKEICIPDFSHLPAENITYEHVETTRNNLSQSIIRSCSVKISRNDVDKFLKSTSIIQEINPLQLDSRNCTNQLNIKECSVNLSRIRLSEYKKIKLWESNLPMQNYHGLMCSTPLEGPVKQSLRKVRFSPINSLTSIKTKRQKIQVKDKRISKELSKEKTNDVQDINTIKKNLHSYYNTSDVEESKGTRGIIEVSQECLSMDEQTTVELEPKSNKIKSNSFVRLASDQSEDSIYAASTVNYNSFARTNLCKKVLGVSSDSDASCSLFSNRTTNEENLTSSNDDTKNKTDVFCSKAQITKRRNKNNKQLKSDILAVNTRASQESSNTENISFEDSSLFPTKIIENSQEIDTDTSTSNLLEHNKVNSISKIDDSNESLSDISSQETTAQSLSMDSEYSKKSQENLEHCDNIKKKETVSKESEKSKKSEKQHTHVHFDNSLLSNNLEKMDVDNVNDSTPLTKRLRNSTIAKLRSHQNYGYQLTLTSESAFRGIPKEVSTNALQNTHLSLVDVSSKILENSENLNVSADNFNEKTSVFLKPGKLWARSLSILNNIQKDADLDALSVNKGKKWRQSVQAILAMQQRTPRKSSISGNTGLIQSCINTNDNDKEPETHHKIRPSVNRLSSSQVNTTFGSTSPGRHIRRISIRVVPDNKKFSHIKHSPFLEAYGLTASKNKKSYSQLSTQIAPLKETAVYNVQHKNAAIETFETGPVFTAREVVLQRCNQDDYIQFEECFPKSYLERCRKIGEGVYGEVFIHEGEKENSVIKIIPIEGRELVNGEIQKKFSEILSEIVIARELYNLRFNDKYNSNSFVEVKNIRCIIGKYPEKLVELWKIYDEEKNSDNDCPLMFNDNQLYIVLELGHGGQDLEAFVFQNASQSHALFIQTAFALAVAEKSLEFEHRDLHWGNILISHTDEKEVHYKLNDKKVSFKTKGVQAAIIDFTLSRMSYQGCCIFNDLALDPALFAAQGEYQFEIYRLMRDKVNNNWQKFEPFTNLLWLHYTLDKMITAVRYKNKKTKVHKNAISELQQLKDVVLNYNSAFDFVTNCEQVSRLQCSN</sequence>
<dbReference type="Pfam" id="PF12330">
    <property type="entry name" value="Haspin_kinase"/>
    <property type="match status" value="1"/>
</dbReference>
<dbReference type="FunFam" id="1.10.510.10:FF:000401">
    <property type="entry name" value="serine/threonine-protein kinase haspin"/>
    <property type="match status" value="1"/>
</dbReference>
<name>A0AAJ7C251_CEPCN</name>
<dbReference type="SMART" id="SM01331">
    <property type="entry name" value="DUF3635"/>
    <property type="match status" value="1"/>
</dbReference>
<evidence type="ECO:0000256" key="2">
    <source>
        <dbReference type="ARBA" id="ARBA00004496"/>
    </source>
</evidence>
<proteinExistence type="predicted"/>
<dbReference type="KEGG" id="ccin:107270063"/>
<feature type="compositionally biased region" description="Low complexity" evidence="13">
    <location>
        <begin position="357"/>
        <end position="375"/>
    </location>
</feature>
<feature type="compositionally biased region" description="Low complexity" evidence="13">
    <location>
        <begin position="288"/>
        <end position="297"/>
    </location>
</feature>
<evidence type="ECO:0000313" key="16">
    <source>
        <dbReference type="RefSeq" id="XP_015600198.1"/>
    </source>
</evidence>
<accession>A0AAJ7C251</accession>
<evidence type="ECO:0000256" key="5">
    <source>
        <dbReference type="ARBA" id="ARBA00022490"/>
    </source>
</evidence>
<keyword evidence="5" id="KW-0963">Cytoplasm</keyword>
<dbReference type="Proteomes" id="UP000694920">
    <property type="component" value="Unplaced"/>
</dbReference>
<feature type="compositionally biased region" description="Polar residues" evidence="13">
    <location>
        <begin position="902"/>
        <end position="921"/>
    </location>
</feature>
<dbReference type="GO" id="GO:0005694">
    <property type="term" value="C:chromosome"/>
    <property type="evidence" value="ECO:0007669"/>
    <property type="project" value="UniProtKB-SubCell"/>
</dbReference>
<dbReference type="CTD" id="83903"/>
<feature type="compositionally biased region" description="Polar residues" evidence="13">
    <location>
        <begin position="463"/>
        <end position="481"/>
    </location>
</feature>
<reference evidence="16" key="1">
    <citation type="submission" date="2025-08" db="UniProtKB">
        <authorList>
            <consortium name="RefSeq"/>
        </authorList>
    </citation>
    <scope>IDENTIFICATION</scope>
</reference>
<evidence type="ECO:0000256" key="12">
    <source>
        <dbReference type="ARBA" id="ARBA00048679"/>
    </source>
</evidence>
<evidence type="ECO:0000256" key="7">
    <source>
        <dbReference type="ARBA" id="ARBA00022679"/>
    </source>
</evidence>
<dbReference type="RefSeq" id="XP_015600198.1">
    <property type="nucleotide sequence ID" value="XM_015744712.2"/>
</dbReference>
<dbReference type="SMART" id="SM00220">
    <property type="entry name" value="S_TKc"/>
    <property type="match status" value="1"/>
</dbReference>
<dbReference type="Gene3D" id="3.30.200.20">
    <property type="entry name" value="Phosphorylase Kinase, domain 1"/>
    <property type="match status" value="1"/>
</dbReference>
<feature type="domain" description="Protein kinase" evidence="14">
    <location>
        <begin position="1265"/>
        <end position="1582"/>
    </location>
</feature>
<keyword evidence="8" id="KW-0547">Nucleotide-binding</keyword>
<dbReference type="InterPro" id="IPR000719">
    <property type="entry name" value="Prot_kinase_dom"/>
</dbReference>
<dbReference type="GO" id="GO:0035556">
    <property type="term" value="P:intracellular signal transduction"/>
    <property type="evidence" value="ECO:0007669"/>
    <property type="project" value="TreeGrafter"/>
</dbReference>
<dbReference type="EC" id="2.7.11.1" evidence="3"/>
<keyword evidence="10" id="KW-0067">ATP-binding</keyword>
<feature type="compositionally biased region" description="Basic and acidic residues" evidence="13">
    <location>
        <begin position="922"/>
        <end position="960"/>
    </location>
</feature>
<dbReference type="PANTHER" id="PTHR24419:SF18">
    <property type="entry name" value="SERINE_THREONINE-PROTEIN KINASE HASPIN"/>
    <property type="match status" value="1"/>
</dbReference>
<comment type="catalytic activity">
    <reaction evidence="12">
        <text>L-seryl-[protein] + ATP = O-phospho-L-seryl-[protein] + ADP + H(+)</text>
        <dbReference type="Rhea" id="RHEA:17989"/>
        <dbReference type="Rhea" id="RHEA-COMP:9863"/>
        <dbReference type="Rhea" id="RHEA-COMP:11604"/>
        <dbReference type="ChEBI" id="CHEBI:15378"/>
        <dbReference type="ChEBI" id="CHEBI:29999"/>
        <dbReference type="ChEBI" id="CHEBI:30616"/>
        <dbReference type="ChEBI" id="CHEBI:83421"/>
        <dbReference type="ChEBI" id="CHEBI:456216"/>
        <dbReference type="EC" id="2.7.11.1"/>
    </reaction>
</comment>
<dbReference type="PANTHER" id="PTHR24419">
    <property type="entry name" value="INTERLEUKIN-1 RECEPTOR-ASSOCIATED KINASE"/>
    <property type="match status" value="1"/>
</dbReference>
<dbReference type="GO" id="GO:0005737">
    <property type="term" value="C:cytoplasm"/>
    <property type="evidence" value="ECO:0007669"/>
    <property type="project" value="UniProtKB-SubCell"/>
</dbReference>
<evidence type="ECO:0000256" key="9">
    <source>
        <dbReference type="ARBA" id="ARBA00022777"/>
    </source>
</evidence>
<dbReference type="Gene3D" id="1.10.510.10">
    <property type="entry name" value="Transferase(Phosphotransferase) domain 1"/>
    <property type="match status" value="1"/>
</dbReference>
<evidence type="ECO:0000256" key="1">
    <source>
        <dbReference type="ARBA" id="ARBA00004286"/>
    </source>
</evidence>
<keyword evidence="7" id="KW-0808">Transferase</keyword>
<evidence type="ECO:0000313" key="15">
    <source>
        <dbReference type="Proteomes" id="UP000694920"/>
    </source>
</evidence>
<keyword evidence="9" id="KW-0418">Kinase</keyword>
<organism evidence="15 16">
    <name type="scientific">Cephus cinctus</name>
    <name type="common">Wheat stem sawfly</name>
    <dbReference type="NCBI Taxonomy" id="211228"/>
    <lineage>
        <taxon>Eukaryota</taxon>
        <taxon>Metazoa</taxon>
        <taxon>Ecdysozoa</taxon>
        <taxon>Arthropoda</taxon>
        <taxon>Hexapoda</taxon>
        <taxon>Insecta</taxon>
        <taxon>Pterygota</taxon>
        <taxon>Neoptera</taxon>
        <taxon>Endopterygota</taxon>
        <taxon>Hymenoptera</taxon>
        <taxon>Cephoidea</taxon>
        <taxon>Cephidae</taxon>
        <taxon>Cephus</taxon>
    </lineage>
</organism>
<dbReference type="GO" id="GO:0005524">
    <property type="term" value="F:ATP binding"/>
    <property type="evidence" value="ECO:0007669"/>
    <property type="project" value="UniProtKB-KW"/>
</dbReference>
<dbReference type="GO" id="GO:0072354">
    <property type="term" value="F:histone H3T3 kinase activity"/>
    <property type="evidence" value="ECO:0007669"/>
    <property type="project" value="TreeGrafter"/>
</dbReference>
<evidence type="ECO:0000259" key="14">
    <source>
        <dbReference type="PROSITE" id="PS50011"/>
    </source>
</evidence>
<comment type="subcellular location">
    <subcellularLocation>
        <location evidence="1">Chromosome</location>
    </subcellularLocation>
    <subcellularLocation>
        <location evidence="2">Cytoplasm</location>
    </subcellularLocation>
</comment>
<dbReference type="InterPro" id="IPR011009">
    <property type="entry name" value="Kinase-like_dom_sf"/>
</dbReference>
<dbReference type="SUPFAM" id="SSF56112">
    <property type="entry name" value="Protein kinase-like (PK-like)"/>
    <property type="match status" value="1"/>
</dbReference>
<dbReference type="GeneID" id="107270063"/>
<feature type="compositionally biased region" description="Low complexity" evidence="13">
    <location>
        <begin position="484"/>
        <end position="494"/>
    </location>
</feature>
<feature type="region of interest" description="Disordered" evidence="13">
    <location>
        <begin position="900"/>
        <end position="960"/>
    </location>
</feature>
<dbReference type="GO" id="GO:0005634">
    <property type="term" value="C:nucleus"/>
    <property type="evidence" value="ECO:0007669"/>
    <property type="project" value="TreeGrafter"/>
</dbReference>
<evidence type="ECO:0000256" key="6">
    <source>
        <dbReference type="ARBA" id="ARBA00022527"/>
    </source>
</evidence>
<feature type="region of interest" description="Disordered" evidence="13">
    <location>
        <begin position="459"/>
        <end position="494"/>
    </location>
</feature>
<evidence type="ECO:0000256" key="4">
    <source>
        <dbReference type="ARBA" id="ARBA00022454"/>
    </source>
</evidence>
<gene>
    <name evidence="16" type="primary">LOC107270063</name>
</gene>
<dbReference type="InterPro" id="IPR024604">
    <property type="entry name" value="GSG2_C"/>
</dbReference>
<evidence type="ECO:0000256" key="8">
    <source>
        <dbReference type="ARBA" id="ARBA00022741"/>
    </source>
</evidence>
<dbReference type="GO" id="GO:0000278">
    <property type="term" value="P:mitotic cell cycle"/>
    <property type="evidence" value="ECO:0007669"/>
    <property type="project" value="TreeGrafter"/>
</dbReference>
<feature type="region of interest" description="Disordered" evidence="13">
    <location>
        <begin position="273"/>
        <end position="305"/>
    </location>
</feature>
<evidence type="ECO:0000256" key="13">
    <source>
        <dbReference type="SAM" id="MobiDB-lite"/>
    </source>
</evidence>
<evidence type="ECO:0000256" key="3">
    <source>
        <dbReference type="ARBA" id="ARBA00012513"/>
    </source>
</evidence>
<evidence type="ECO:0000256" key="10">
    <source>
        <dbReference type="ARBA" id="ARBA00022840"/>
    </source>
</evidence>
<comment type="catalytic activity">
    <reaction evidence="11">
        <text>L-threonyl-[protein] + ATP = O-phospho-L-threonyl-[protein] + ADP + H(+)</text>
        <dbReference type="Rhea" id="RHEA:46608"/>
        <dbReference type="Rhea" id="RHEA-COMP:11060"/>
        <dbReference type="Rhea" id="RHEA-COMP:11605"/>
        <dbReference type="ChEBI" id="CHEBI:15378"/>
        <dbReference type="ChEBI" id="CHEBI:30013"/>
        <dbReference type="ChEBI" id="CHEBI:30616"/>
        <dbReference type="ChEBI" id="CHEBI:61977"/>
        <dbReference type="ChEBI" id="CHEBI:456216"/>
        <dbReference type="EC" id="2.7.11.1"/>
    </reaction>
</comment>
<protein>
    <recommendedName>
        <fullName evidence="3">non-specific serine/threonine protein kinase</fullName>
        <ecNumber evidence="3">2.7.11.1</ecNumber>
    </recommendedName>
</protein>
<dbReference type="PROSITE" id="PS50011">
    <property type="entry name" value="PROTEIN_KINASE_DOM"/>
    <property type="match status" value="1"/>
</dbReference>
<keyword evidence="6" id="KW-0723">Serine/threonine-protein kinase</keyword>
<feature type="region of interest" description="Disordered" evidence="13">
    <location>
        <begin position="352"/>
        <end position="375"/>
    </location>
</feature>